<gene>
    <name evidence="1" type="ORF">ENO36_03370</name>
</gene>
<name>A0A7C2YDT6_9CREN</name>
<comment type="caution">
    <text evidence="1">The sequence shown here is derived from an EMBL/GenBank/DDBJ whole genome shotgun (WGS) entry which is preliminary data.</text>
</comment>
<reference evidence="1" key="1">
    <citation type="journal article" date="2020" name="mSystems">
        <title>Genome- and Community-Level Interaction Insights into Carbon Utilization and Element Cycling Functions of Hydrothermarchaeota in Hydrothermal Sediment.</title>
        <authorList>
            <person name="Zhou Z."/>
            <person name="Liu Y."/>
            <person name="Xu W."/>
            <person name="Pan J."/>
            <person name="Luo Z.H."/>
            <person name="Li M."/>
        </authorList>
    </citation>
    <scope>NUCLEOTIDE SEQUENCE [LARGE SCALE GENOMIC DNA]</scope>
    <source>
        <strain evidence="1">SpSt-1259</strain>
    </source>
</reference>
<proteinExistence type="predicted"/>
<evidence type="ECO:0000313" key="1">
    <source>
        <dbReference type="EMBL" id="HEU97879.1"/>
    </source>
</evidence>
<dbReference type="EMBL" id="DSFE01000074">
    <property type="protein sequence ID" value="HEU97879.1"/>
    <property type="molecule type" value="Genomic_DNA"/>
</dbReference>
<sequence length="85" mass="9509">MLKVQAHSSENLCYMLRFTNISLSISSDKPISVMVKENGLVIFTNLTKSADFSKYIGYGYRELCIMIYNPGDFVSNVALKLSTST</sequence>
<dbReference type="Proteomes" id="UP000885664">
    <property type="component" value="Unassembled WGS sequence"/>
</dbReference>
<accession>A0A7C2YDT6</accession>
<dbReference type="AlphaFoldDB" id="A0A7C2YDT6"/>
<organism evidence="1">
    <name type="scientific">Fervidicoccus fontis</name>
    <dbReference type="NCBI Taxonomy" id="683846"/>
    <lineage>
        <taxon>Archaea</taxon>
        <taxon>Thermoproteota</taxon>
        <taxon>Thermoprotei</taxon>
        <taxon>Fervidicoccales</taxon>
        <taxon>Fervidicoccaceae</taxon>
        <taxon>Fervidicoccus</taxon>
    </lineage>
</organism>
<protein>
    <submittedName>
        <fullName evidence="1">Uncharacterized protein</fullName>
    </submittedName>
</protein>